<gene>
    <name evidence="3" type="ORF">PoB_002046600</name>
</gene>
<dbReference type="EMBL" id="BLXT01002383">
    <property type="protein sequence ID" value="GFN93960.1"/>
    <property type="molecule type" value="Genomic_DNA"/>
</dbReference>
<comment type="caution">
    <text evidence="3">The sequence shown here is derived from an EMBL/GenBank/DDBJ whole genome shotgun (WGS) entry which is preliminary data.</text>
</comment>
<protein>
    <submittedName>
        <fullName evidence="3">Pol polyprotein</fullName>
    </submittedName>
</protein>
<dbReference type="PROSITE" id="PS50878">
    <property type="entry name" value="RT_POL"/>
    <property type="match status" value="1"/>
</dbReference>
<dbReference type="InterPro" id="IPR043128">
    <property type="entry name" value="Rev_trsase/Diguanyl_cyclase"/>
</dbReference>
<name>A0AAV3ZDH1_9GAST</name>
<dbReference type="Proteomes" id="UP000735302">
    <property type="component" value="Unassembled WGS sequence"/>
</dbReference>
<evidence type="ECO:0000313" key="4">
    <source>
        <dbReference type="Proteomes" id="UP000735302"/>
    </source>
</evidence>
<reference evidence="3 4" key="1">
    <citation type="journal article" date="2021" name="Elife">
        <title>Chloroplast acquisition without the gene transfer in kleptoplastic sea slugs, Plakobranchus ocellatus.</title>
        <authorList>
            <person name="Maeda T."/>
            <person name="Takahashi S."/>
            <person name="Yoshida T."/>
            <person name="Shimamura S."/>
            <person name="Takaki Y."/>
            <person name="Nagai Y."/>
            <person name="Toyoda A."/>
            <person name="Suzuki Y."/>
            <person name="Arimoto A."/>
            <person name="Ishii H."/>
            <person name="Satoh N."/>
            <person name="Nishiyama T."/>
            <person name="Hasebe M."/>
            <person name="Maruyama T."/>
            <person name="Minagawa J."/>
            <person name="Obokata J."/>
            <person name="Shigenobu S."/>
        </authorList>
    </citation>
    <scope>NUCLEOTIDE SEQUENCE [LARGE SCALE GENOMIC DNA]</scope>
</reference>
<feature type="domain" description="Reverse transcriptase" evidence="2">
    <location>
        <begin position="252"/>
        <end position="432"/>
    </location>
</feature>
<dbReference type="AlphaFoldDB" id="A0AAV3ZDH1"/>
<keyword evidence="4" id="KW-1185">Reference proteome</keyword>
<dbReference type="Pfam" id="PF00078">
    <property type="entry name" value="RVT_1"/>
    <property type="match status" value="1"/>
</dbReference>
<dbReference type="SUPFAM" id="SSF56672">
    <property type="entry name" value="DNA/RNA polymerases"/>
    <property type="match status" value="1"/>
</dbReference>
<organism evidence="3 4">
    <name type="scientific">Plakobranchus ocellatus</name>
    <dbReference type="NCBI Taxonomy" id="259542"/>
    <lineage>
        <taxon>Eukaryota</taxon>
        <taxon>Metazoa</taxon>
        <taxon>Spiralia</taxon>
        <taxon>Lophotrochozoa</taxon>
        <taxon>Mollusca</taxon>
        <taxon>Gastropoda</taxon>
        <taxon>Heterobranchia</taxon>
        <taxon>Euthyneura</taxon>
        <taxon>Panpulmonata</taxon>
        <taxon>Sacoglossa</taxon>
        <taxon>Placobranchoidea</taxon>
        <taxon>Plakobranchidae</taxon>
        <taxon>Plakobranchus</taxon>
    </lineage>
</organism>
<dbReference type="Gene3D" id="3.30.70.270">
    <property type="match status" value="1"/>
</dbReference>
<dbReference type="InterPro" id="IPR000477">
    <property type="entry name" value="RT_dom"/>
</dbReference>
<sequence length="626" mass="71233">MSEEITPVLKSIQETLIKLETRISVLETDKESESRPVQPNETEGGFATDSTWSRFRSTDDTVGPSDTVRSRAPLASVPPGSISPTEQFGAADIQRDFERIRDSLVRIPVPTGLKVSDSSVGIKQECRPALKILSKCARYRETGLKILSQIADEPGETINVKKSYLDSIFVTLPAEVNFLQSEFAALVVKSTFNEDTSRIFRSFENNQGSFSETSYHYRMLVAAELAAAQSRTFSKTESAFIDSEVKKLLNEKCIECVESSIPDFVNPIQTVPKKDSFRLITDLRHLNGYCNPPKFSYEDIEDVLKVVLPLDKLITIDLKNGFFHIPVNKNFRQYLCFQWRNKFYRWCVLPFGSNVSPYYFCKIVRCLIEYFRENGKKVVGYVDDFIVADSSEDIEGTKSWVLNELSRLGWHINHEKSHLTPSHSAKFIGYIIDTNKQTDSVWLSIPKERLSKVKRDISRVLRKGTATGRALARIAGQCISMTKAVIPAKLLLRNLYRRIKQKSTWQDNLVIDKATERDLTWWWSALDHWNGRAFKSQCKEYVQMTTDASLEGWGSNLMIESGYQAQGFWDLDMMGKSSNHREIMASGEARQSPSFSKLLTIVVNFGPGHGHVYFKSLDHARKSIRP</sequence>
<dbReference type="InterPro" id="IPR043502">
    <property type="entry name" value="DNA/RNA_pol_sf"/>
</dbReference>
<evidence type="ECO:0000313" key="3">
    <source>
        <dbReference type="EMBL" id="GFN93960.1"/>
    </source>
</evidence>
<proteinExistence type="predicted"/>
<dbReference type="PANTHER" id="PTHR33050:SF7">
    <property type="entry name" value="RIBONUCLEASE H"/>
    <property type="match status" value="1"/>
</dbReference>
<evidence type="ECO:0000256" key="1">
    <source>
        <dbReference type="SAM" id="MobiDB-lite"/>
    </source>
</evidence>
<accession>A0AAV3ZDH1</accession>
<dbReference type="Gene3D" id="3.10.10.10">
    <property type="entry name" value="HIV Type 1 Reverse Transcriptase, subunit A, domain 1"/>
    <property type="match status" value="1"/>
</dbReference>
<dbReference type="CDD" id="cd03714">
    <property type="entry name" value="RT_DIRS1"/>
    <property type="match status" value="1"/>
</dbReference>
<evidence type="ECO:0000259" key="2">
    <source>
        <dbReference type="PROSITE" id="PS50878"/>
    </source>
</evidence>
<dbReference type="PANTHER" id="PTHR33050">
    <property type="entry name" value="REVERSE TRANSCRIPTASE DOMAIN-CONTAINING PROTEIN"/>
    <property type="match status" value="1"/>
</dbReference>
<feature type="region of interest" description="Disordered" evidence="1">
    <location>
        <begin position="28"/>
        <end position="86"/>
    </location>
</feature>
<dbReference type="InterPro" id="IPR052055">
    <property type="entry name" value="Hepadnavirus_pol/RT"/>
</dbReference>